<dbReference type="Proteomes" id="UP000198897">
    <property type="component" value="Unassembled WGS sequence"/>
</dbReference>
<proteinExistence type="predicted"/>
<accession>A0A1I2NP38</accession>
<reference evidence="2" key="1">
    <citation type="submission" date="2016-10" db="EMBL/GenBank/DDBJ databases">
        <authorList>
            <person name="Varghese N."/>
            <person name="Submissions S."/>
        </authorList>
    </citation>
    <scope>NUCLEOTIDE SEQUENCE [LARGE SCALE GENOMIC DNA]</scope>
    <source>
        <strain evidence="2">FP5</strain>
    </source>
</reference>
<keyword evidence="2" id="KW-1185">Reference proteome</keyword>
<dbReference type="EMBL" id="FOOG01000020">
    <property type="protein sequence ID" value="SFG04519.1"/>
    <property type="molecule type" value="Genomic_DNA"/>
</dbReference>
<evidence type="ECO:0000313" key="1">
    <source>
        <dbReference type="EMBL" id="SFG04519.1"/>
    </source>
</evidence>
<sequence>MFVRLFEGMLLDFYKRSIKQTSRIVEDSVSRYCVEKGAPGNGSLSAALHDAGSFDVATGRGDLSRTSLVVSLLRLAPSGASPVMFIPQEIRRSLPPLAIMERSKFSA</sequence>
<evidence type="ECO:0000313" key="2">
    <source>
        <dbReference type="Proteomes" id="UP000198897"/>
    </source>
</evidence>
<dbReference type="AlphaFoldDB" id="A0A1I2NP38"/>
<protein>
    <submittedName>
        <fullName evidence="1">Uncharacterized protein</fullName>
    </submittedName>
</protein>
<name>A0A1I2NP38_9BACI</name>
<gene>
    <name evidence="1" type="ORF">SAMN05216353_12038</name>
</gene>
<organism evidence="1 2">
    <name type="scientific">Halobacillus alkaliphilus</name>
    <dbReference type="NCBI Taxonomy" id="396056"/>
    <lineage>
        <taxon>Bacteria</taxon>
        <taxon>Bacillati</taxon>
        <taxon>Bacillota</taxon>
        <taxon>Bacilli</taxon>
        <taxon>Bacillales</taxon>
        <taxon>Bacillaceae</taxon>
        <taxon>Halobacillus</taxon>
    </lineage>
</organism>